<gene>
    <name evidence="1" type="ORF">DCAR_0626317</name>
</gene>
<evidence type="ECO:0000313" key="1">
    <source>
        <dbReference type="EMBL" id="WOH06888.1"/>
    </source>
</evidence>
<accession>A0A164WZV3</accession>
<sequence length="131" mass="14477">MDPSINTNSVTAEAGTSRRYFPGIQRNLSNPSWMLDTLRVFVTPLGIDVDKVLENREAAKKAAMEAEDEEDEAARLNCPLCEGPYILPMAIKACGHVFCSSCIEKAMNEKGIKCPTCGARTKKNHLLKLYL</sequence>
<protein>
    <submittedName>
        <fullName evidence="1">Uncharacterized protein</fullName>
    </submittedName>
</protein>
<dbReference type="PROSITE" id="PS00518">
    <property type="entry name" value="ZF_RING_1"/>
    <property type="match status" value="1"/>
</dbReference>
<organism evidence="1 2">
    <name type="scientific">Daucus carota subsp. sativus</name>
    <name type="common">Carrot</name>
    <dbReference type="NCBI Taxonomy" id="79200"/>
    <lineage>
        <taxon>Eukaryota</taxon>
        <taxon>Viridiplantae</taxon>
        <taxon>Streptophyta</taxon>
        <taxon>Embryophyta</taxon>
        <taxon>Tracheophyta</taxon>
        <taxon>Spermatophyta</taxon>
        <taxon>Magnoliopsida</taxon>
        <taxon>eudicotyledons</taxon>
        <taxon>Gunneridae</taxon>
        <taxon>Pentapetalae</taxon>
        <taxon>asterids</taxon>
        <taxon>campanulids</taxon>
        <taxon>Apiales</taxon>
        <taxon>Apiaceae</taxon>
        <taxon>Apioideae</taxon>
        <taxon>Scandiceae</taxon>
        <taxon>Daucinae</taxon>
        <taxon>Daucus</taxon>
        <taxon>Daucus sect. Daucus</taxon>
    </lineage>
</organism>
<dbReference type="InterPro" id="IPR017907">
    <property type="entry name" value="Znf_RING_CS"/>
</dbReference>
<dbReference type="Pfam" id="PF13923">
    <property type="entry name" value="zf-C3HC4_2"/>
    <property type="match status" value="1"/>
</dbReference>
<reference evidence="1" key="2">
    <citation type="submission" date="2022-03" db="EMBL/GenBank/DDBJ databases">
        <title>Draft title - Genomic analysis of global carrot germplasm unveils the trajectory of domestication and the origin of high carotenoid orange carrot.</title>
        <authorList>
            <person name="Iorizzo M."/>
            <person name="Ellison S."/>
            <person name="Senalik D."/>
            <person name="Macko-Podgorni A."/>
            <person name="Grzebelus D."/>
            <person name="Bostan H."/>
            <person name="Rolling W."/>
            <person name="Curaba J."/>
            <person name="Simon P."/>
        </authorList>
    </citation>
    <scope>NUCLEOTIDE SEQUENCE</scope>
    <source>
        <tissue evidence="1">Leaf</tissue>
    </source>
</reference>
<dbReference type="Proteomes" id="UP000077755">
    <property type="component" value="Chromosome 6"/>
</dbReference>
<dbReference type="EMBL" id="CP093348">
    <property type="protein sequence ID" value="WOH06888.1"/>
    <property type="molecule type" value="Genomic_DNA"/>
</dbReference>
<dbReference type="AlphaFoldDB" id="A0A164WZV3"/>
<dbReference type="SUPFAM" id="SSF57850">
    <property type="entry name" value="RING/U-box"/>
    <property type="match status" value="1"/>
</dbReference>
<keyword evidence="2" id="KW-1185">Reference proteome</keyword>
<dbReference type="PROSITE" id="PS50089">
    <property type="entry name" value="ZF_RING_2"/>
    <property type="match status" value="1"/>
</dbReference>
<dbReference type="InterPro" id="IPR013083">
    <property type="entry name" value="Znf_RING/FYVE/PHD"/>
</dbReference>
<dbReference type="InterPro" id="IPR001841">
    <property type="entry name" value="Znf_RING"/>
</dbReference>
<name>A0A164WZV3_DAUCS</name>
<proteinExistence type="predicted"/>
<evidence type="ECO:0000313" key="2">
    <source>
        <dbReference type="Proteomes" id="UP000077755"/>
    </source>
</evidence>
<dbReference type="InterPro" id="IPR047134">
    <property type="entry name" value="RNF4"/>
</dbReference>
<dbReference type="SMART" id="SM00184">
    <property type="entry name" value="RING"/>
    <property type="match status" value="1"/>
</dbReference>
<dbReference type="PANTHER" id="PTHR23041">
    <property type="entry name" value="RING FINGER DOMAIN-CONTAINING"/>
    <property type="match status" value="1"/>
</dbReference>
<dbReference type="Gramene" id="KZM92503">
    <property type="protein sequence ID" value="KZM92503"/>
    <property type="gene ID" value="DCAR_020132"/>
</dbReference>
<reference evidence="1" key="1">
    <citation type="journal article" date="2016" name="Nat. Genet.">
        <title>A high-quality carrot genome assembly provides new insights into carotenoid accumulation and asterid genome evolution.</title>
        <authorList>
            <person name="Iorizzo M."/>
            <person name="Ellison S."/>
            <person name="Senalik D."/>
            <person name="Zeng P."/>
            <person name="Satapoomin P."/>
            <person name="Huang J."/>
            <person name="Bowman M."/>
            <person name="Iovene M."/>
            <person name="Sanseverino W."/>
            <person name="Cavagnaro P."/>
            <person name="Yildiz M."/>
            <person name="Macko-Podgorni A."/>
            <person name="Moranska E."/>
            <person name="Grzebelus E."/>
            <person name="Grzebelus D."/>
            <person name="Ashrafi H."/>
            <person name="Zheng Z."/>
            <person name="Cheng S."/>
            <person name="Spooner D."/>
            <person name="Van Deynze A."/>
            <person name="Simon P."/>
        </authorList>
    </citation>
    <scope>NUCLEOTIDE SEQUENCE</scope>
    <source>
        <tissue evidence="1">Leaf</tissue>
    </source>
</reference>
<dbReference type="PANTHER" id="PTHR23041:SF78">
    <property type="entry name" value="E3 UBIQUITIN-PROTEIN LIGASE RNF4"/>
    <property type="match status" value="1"/>
</dbReference>
<dbReference type="Gene3D" id="3.30.40.10">
    <property type="entry name" value="Zinc/RING finger domain, C3HC4 (zinc finger)"/>
    <property type="match status" value="1"/>
</dbReference>